<dbReference type="GO" id="GO:0005524">
    <property type="term" value="F:ATP binding"/>
    <property type="evidence" value="ECO:0007669"/>
    <property type="project" value="UniProtKB-KW"/>
</dbReference>
<keyword evidence="2" id="KW-0547">Nucleotide-binding</keyword>
<dbReference type="Pfam" id="PF13589">
    <property type="entry name" value="HATPase_c_3"/>
    <property type="match status" value="1"/>
</dbReference>
<organism evidence="6 7">
    <name type="scientific">Candidatus Lambdaproteobacteria bacterium RIFOXYD2_FULL_50_16</name>
    <dbReference type="NCBI Taxonomy" id="1817772"/>
    <lineage>
        <taxon>Bacteria</taxon>
        <taxon>Pseudomonadati</taxon>
        <taxon>Pseudomonadota</taxon>
        <taxon>Candidatus Lambdaproteobacteria</taxon>
    </lineage>
</organism>
<dbReference type="EMBL" id="MFNE01000052">
    <property type="protein sequence ID" value="OGG93299.1"/>
    <property type="molecule type" value="Genomic_DNA"/>
</dbReference>
<evidence type="ECO:0000313" key="7">
    <source>
        <dbReference type="Proteomes" id="UP000178449"/>
    </source>
</evidence>
<evidence type="ECO:0000259" key="5">
    <source>
        <dbReference type="Pfam" id="PF24391"/>
    </source>
</evidence>
<dbReference type="AlphaFoldDB" id="A0A1F6G5A5"/>
<dbReference type="Pfam" id="PF24391">
    <property type="entry name" value="HD-CE"/>
    <property type="match status" value="1"/>
</dbReference>
<dbReference type="InterPro" id="IPR001404">
    <property type="entry name" value="Hsp90_fam"/>
</dbReference>
<dbReference type="GO" id="GO:0140662">
    <property type="term" value="F:ATP-dependent protein folding chaperone"/>
    <property type="evidence" value="ECO:0007669"/>
    <property type="project" value="InterPro"/>
</dbReference>
<dbReference type="Proteomes" id="UP000178449">
    <property type="component" value="Unassembled WGS sequence"/>
</dbReference>
<evidence type="ECO:0000256" key="4">
    <source>
        <dbReference type="ARBA" id="ARBA00023186"/>
    </source>
</evidence>
<dbReference type="SUPFAM" id="SSF55874">
    <property type="entry name" value="ATPase domain of HSP90 chaperone/DNA topoisomerase II/histidine kinase"/>
    <property type="match status" value="1"/>
</dbReference>
<evidence type="ECO:0000256" key="2">
    <source>
        <dbReference type="ARBA" id="ARBA00022741"/>
    </source>
</evidence>
<protein>
    <recommendedName>
        <fullName evidence="5">HD-CE domain-containing protein</fullName>
    </recommendedName>
</protein>
<accession>A0A1F6G5A5</accession>
<evidence type="ECO:0000256" key="3">
    <source>
        <dbReference type="ARBA" id="ARBA00022840"/>
    </source>
</evidence>
<evidence type="ECO:0000313" key="6">
    <source>
        <dbReference type="EMBL" id="OGG93299.1"/>
    </source>
</evidence>
<dbReference type="InterPro" id="IPR020575">
    <property type="entry name" value="Hsp90_N"/>
</dbReference>
<dbReference type="PANTHER" id="PTHR11528">
    <property type="entry name" value="HEAT SHOCK PROTEIN 90 FAMILY MEMBER"/>
    <property type="match status" value="1"/>
</dbReference>
<gene>
    <name evidence="6" type="ORF">A2527_13735</name>
</gene>
<dbReference type="InterPro" id="IPR056471">
    <property type="entry name" value="HD-CE"/>
</dbReference>
<proteinExistence type="inferred from homology"/>
<dbReference type="STRING" id="1817772.A2527_13735"/>
<comment type="similarity">
    <text evidence="1">Belongs to the heat shock protein 90 family.</text>
</comment>
<evidence type="ECO:0000256" key="1">
    <source>
        <dbReference type="ARBA" id="ARBA00008239"/>
    </source>
</evidence>
<dbReference type="GO" id="GO:0016887">
    <property type="term" value="F:ATP hydrolysis activity"/>
    <property type="evidence" value="ECO:0007669"/>
    <property type="project" value="InterPro"/>
</dbReference>
<keyword evidence="4" id="KW-0143">Chaperone</keyword>
<dbReference type="InterPro" id="IPR036890">
    <property type="entry name" value="HATPase_C_sf"/>
</dbReference>
<dbReference type="PRINTS" id="PR00775">
    <property type="entry name" value="HEATSHOCK90"/>
</dbReference>
<dbReference type="Gene3D" id="3.30.565.10">
    <property type="entry name" value="Histidine kinase-like ATPase, C-terminal domain"/>
    <property type="match status" value="1"/>
</dbReference>
<feature type="domain" description="HD-CE" evidence="5">
    <location>
        <begin position="42"/>
        <end position="311"/>
    </location>
</feature>
<name>A0A1F6G5A5_9PROT</name>
<sequence length="930" mass="107332">MPEMLPKSLEALLKKDSALHSDVLNVFSQFEGFFDHIQQRLFPEYTDHGPRHIHRVLEAAWDLSTTPAKKRLTPEDAALLALSVLLHDLAMHFTPGSFRSLMRRPEWDAKWKHFLYYVQRLEDEKKLTFGAETKLTNIDLEKNEGFPVILAGEFLRKQHADLALLIAEEGMPVEIVEPIKLEVKTPKLLKLAGLIARSHGISLRKAADGLKGDSQEDLSAWRESHPVFLMALLRIADAFDIDPNRAGELAAKAIGIKNAQSEREWKKHQAIDHCKLDNTESFVIQTCPKKVDLQVLLDLQDLFAYLQAELDQTWAVLGETYGSQKDLDQLRLRVRRVRSDLDKDRLEKTPDRFPFIPERIQLRTSGVDLMKLMVEPLYGKNPAIGVRELLQNSLDAVRERERFEQRHGVQPKARFYDIEADILISLEEEAPDQWALVVTDKGIGMSLEVIRDYFLVAGASFRKSETWAAENKDEKGQSQVMRTGKFGIGVFAAFLLGDQIEVQTRSLMGDSQGYHFQVHFSETALTLEKNNDLPLGTQIKISLSRDSPEGLLSVYESRNWDWYGYQKPQVTRRVRFFNETQRNKWAARTYFSAYRFAEGLETVLPLEFALQPEALDETWINLEQSACEAVNWTYEWSRNRTYERGRKSFLNGIRFNYGLELRIRGSIRFQGPQLLIEDLQGSLPITVLRDNFSQKPAFWGLLEAEVSKWYLAGMLLFGLEAVKRAPPNYLFSIAKLIESDATYSHSGFRLDNGDPGPKMLTFYGDEQLRFGRLLTEKWDKSYLRFQNLHDIDRNMKRISKVRSYIPQEVLSQNYAWANRLANLQAAESLPPDPDWDQLLAMVRSGELPDHMTYVLEYPTPKEIEEQKIEAQGPLLDLWNDLIGEGNWLPYDLEERKQRFPKAFQELAFYIAYHERMEARHKKEQPESSGD</sequence>
<comment type="caution">
    <text evidence="6">The sequence shown here is derived from an EMBL/GenBank/DDBJ whole genome shotgun (WGS) entry which is preliminary data.</text>
</comment>
<keyword evidence="3" id="KW-0067">ATP-binding</keyword>
<dbReference type="GO" id="GO:0051082">
    <property type="term" value="F:unfolded protein binding"/>
    <property type="evidence" value="ECO:0007669"/>
    <property type="project" value="InterPro"/>
</dbReference>
<reference evidence="6 7" key="1">
    <citation type="journal article" date="2016" name="Nat. Commun.">
        <title>Thousands of microbial genomes shed light on interconnected biogeochemical processes in an aquifer system.</title>
        <authorList>
            <person name="Anantharaman K."/>
            <person name="Brown C.T."/>
            <person name="Hug L.A."/>
            <person name="Sharon I."/>
            <person name="Castelle C.J."/>
            <person name="Probst A.J."/>
            <person name="Thomas B.C."/>
            <person name="Singh A."/>
            <person name="Wilkins M.J."/>
            <person name="Karaoz U."/>
            <person name="Brodie E.L."/>
            <person name="Williams K.H."/>
            <person name="Hubbard S.S."/>
            <person name="Banfield J.F."/>
        </authorList>
    </citation>
    <scope>NUCLEOTIDE SEQUENCE [LARGE SCALE GENOMIC DNA]</scope>
</reference>